<dbReference type="Proteomes" id="UP000221168">
    <property type="component" value="Unassembled WGS sequence"/>
</dbReference>
<dbReference type="PANTHER" id="PTHR38768:SF1">
    <property type="entry name" value="UPF0502 PROTEIN YCEH"/>
    <property type="match status" value="1"/>
</dbReference>
<gene>
    <name evidence="3" type="ORF">CSC94_00485</name>
</gene>
<evidence type="ECO:0000256" key="1">
    <source>
        <dbReference type="HAMAP-Rule" id="MF_01584"/>
    </source>
</evidence>
<dbReference type="OrthoDB" id="9784785at2"/>
<comment type="caution">
    <text evidence="3">The sequence shown here is derived from an EMBL/GenBank/DDBJ whole genome shotgun (WGS) entry which is preliminary data.</text>
</comment>
<evidence type="ECO:0000256" key="2">
    <source>
        <dbReference type="SAM" id="Coils"/>
    </source>
</evidence>
<evidence type="ECO:0000313" key="4">
    <source>
        <dbReference type="Proteomes" id="UP000221168"/>
    </source>
</evidence>
<name>A0A2G1QSQ2_9HYPH</name>
<keyword evidence="2" id="KW-0175">Coiled coil</keyword>
<comment type="similarity">
    <text evidence="1">Belongs to the UPF0502 family.</text>
</comment>
<dbReference type="Pfam" id="PF04337">
    <property type="entry name" value="DUF480"/>
    <property type="match status" value="1"/>
</dbReference>
<protein>
    <submittedName>
        <fullName evidence="3">Uncharacterized protein</fullName>
    </submittedName>
</protein>
<organism evidence="3 4">
    <name type="scientific">Zhengella mangrovi</name>
    <dbReference type="NCBI Taxonomy" id="1982044"/>
    <lineage>
        <taxon>Bacteria</taxon>
        <taxon>Pseudomonadati</taxon>
        <taxon>Pseudomonadota</taxon>
        <taxon>Alphaproteobacteria</taxon>
        <taxon>Hyphomicrobiales</taxon>
        <taxon>Notoacmeibacteraceae</taxon>
        <taxon>Zhengella</taxon>
    </lineage>
</organism>
<keyword evidence="4" id="KW-1185">Reference proteome</keyword>
<dbReference type="PANTHER" id="PTHR38768">
    <property type="entry name" value="UPF0502 PROTEIN YCEH"/>
    <property type="match status" value="1"/>
</dbReference>
<reference evidence="3 4" key="1">
    <citation type="submission" date="2017-10" db="EMBL/GenBank/DDBJ databases">
        <title>Sedimentibacterium mangrovi gen. nov., sp. nov., a novel member of family Phyllobacteriacea isolated from mangrove sediment.</title>
        <authorList>
            <person name="Liao H."/>
            <person name="Tian Y."/>
        </authorList>
    </citation>
    <scope>NUCLEOTIDE SEQUENCE [LARGE SCALE GENOMIC DNA]</scope>
    <source>
        <strain evidence="3 4">X9-2-2</strain>
    </source>
</reference>
<proteinExistence type="inferred from homology"/>
<dbReference type="AlphaFoldDB" id="A0A2G1QSQ2"/>
<dbReference type="Gene3D" id="1.10.10.10">
    <property type="entry name" value="Winged helix-like DNA-binding domain superfamily/Winged helix DNA-binding domain"/>
    <property type="match status" value="2"/>
</dbReference>
<accession>A0A2G1QSQ2</accession>
<feature type="coiled-coil region" evidence="2">
    <location>
        <begin position="181"/>
        <end position="208"/>
    </location>
</feature>
<dbReference type="SUPFAM" id="SSF46785">
    <property type="entry name" value="Winged helix' DNA-binding domain"/>
    <property type="match status" value="2"/>
</dbReference>
<dbReference type="RefSeq" id="WP_099302663.1">
    <property type="nucleotide sequence ID" value="NZ_PDVP01000001.1"/>
</dbReference>
<dbReference type="HAMAP" id="MF_01584">
    <property type="entry name" value="UPF0502"/>
    <property type="match status" value="1"/>
</dbReference>
<dbReference type="InterPro" id="IPR036390">
    <property type="entry name" value="WH_DNA-bd_sf"/>
</dbReference>
<dbReference type="InterPro" id="IPR036388">
    <property type="entry name" value="WH-like_DNA-bd_sf"/>
</dbReference>
<evidence type="ECO:0000313" key="3">
    <source>
        <dbReference type="EMBL" id="PHP68522.1"/>
    </source>
</evidence>
<sequence>MTDSDLPHLNPFEVRVLGCLMEKQLLTPDVYPLTLNALQSAANQKSSREPVMALEPVEINRALKSLEEKGLARRVSGSRTERFEHGAGRVFRLTAQQSAILALLLLRGPQTLNELLTRSERMAHFGSAEAVREELDMLIGQRPPLVKEIGRAPGQREDRFAHLLAGDVDVGDIAVKSAPRASAASSQVSDLEERVRLLEEEVAALKARLDAVGA</sequence>
<dbReference type="EMBL" id="PDVP01000001">
    <property type="protein sequence ID" value="PHP68522.1"/>
    <property type="molecule type" value="Genomic_DNA"/>
</dbReference>
<dbReference type="InterPro" id="IPR007432">
    <property type="entry name" value="DUF480"/>
</dbReference>